<evidence type="ECO:0000259" key="2">
    <source>
        <dbReference type="Pfam" id="PF00496"/>
    </source>
</evidence>
<gene>
    <name evidence="3" type="ORF">IDM40_01580</name>
</gene>
<dbReference type="Proteomes" id="UP000806528">
    <property type="component" value="Unassembled WGS sequence"/>
</dbReference>
<name>A0ABR9P0M8_9ACTN</name>
<reference evidence="3 4" key="1">
    <citation type="submission" date="2020-09" db="EMBL/GenBank/DDBJ databases">
        <title>Diversity and distribution of actinomycetes associated with coral in the coast of Hainan.</title>
        <authorList>
            <person name="Li F."/>
        </authorList>
    </citation>
    <scope>NUCLEOTIDE SEQUENCE [LARGE SCALE GENOMIC DNA]</scope>
    <source>
        <strain evidence="3 4">HNM0947</strain>
    </source>
</reference>
<dbReference type="PANTHER" id="PTHR30290">
    <property type="entry name" value="PERIPLASMIC BINDING COMPONENT OF ABC TRANSPORTER"/>
    <property type="match status" value="1"/>
</dbReference>
<protein>
    <submittedName>
        <fullName evidence="3">ABC transporter substrate-binding protein</fullName>
    </submittedName>
</protein>
<dbReference type="Gene3D" id="3.10.105.10">
    <property type="entry name" value="Dipeptide-binding Protein, Domain 3"/>
    <property type="match status" value="1"/>
</dbReference>
<dbReference type="EMBL" id="JADBGI010000001">
    <property type="protein sequence ID" value="MBE2997398.1"/>
    <property type="molecule type" value="Genomic_DNA"/>
</dbReference>
<feature type="domain" description="Solute-binding protein family 5" evidence="2">
    <location>
        <begin position="89"/>
        <end position="417"/>
    </location>
</feature>
<evidence type="ECO:0000256" key="1">
    <source>
        <dbReference type="ARBA" id="ARBA00022729"/>
    </source>
</evidence>
<evidence type="ECO:0000313" key="3">
    <source>
        <dbReference type="EMBL" id="MBE2997398.1"/>
    </source>
</evidence>
<proteinExistence type="predicted"/>
<organism evidence="3 4">
    <name type="scientific">Nocardiopsis coralli</name>
    <dbReference type="NCBI Taxonomy" id="2772213"/>
    <lineage>
        <taxon>Bacteria</taxon>
        <taxon>Bacillati</taxon>
        <taxon>Actinomycetota</taxon>
        <taxon>Actinomycetes</taxon>
        <taxon>Streptosporangiales</taxon>
        <taxon>Nocardiopsidaceae</taxon>
        <taxon>Nocardiopsis</taxon>
    </lineage>
</organism>
<comment type="caution">
    <text evidence="3">The sequence shown here is derived from an EMBL/GenBank/DDBJ whole genome shotgun (WGS) entry which is preliminary data.</text>
</comment>
<dbReference type="CDD" id="cd08494">
    <property type="entry name" value="PBP2_NikA_DppA_OppA_like_6"/>
    <property type="match status" value="1"/>
</dbReference>
<dbReference type="Gene3D" id="3.40.190.10">
    <property type="entry name" value="Periplasmic binding protein-like II"/>
    <property type="match status" value="1"/>
</dbReference>
<sequence>MPAARHTPASGVSRRNLLLAGLGSPLLASCHAGHTAVADPEQSAADEVVLALTGAPTSLDFTRNDGVAIPLVLMGNVYEGLVRIDGSGEVVPLLAEDWTVSDDLRVYTFALRRGVAFSNGTPFDAHSAVFSIERVRSDEWTNGLSAGMDVVASATAEDSHTLRVELSEPSNQWLWSMGTLIGAMMTEDGVGDLATAPVGTGPFTVERWSQGRSLRLAANDTYWGDPPASTSVAIQYFADTTASTNALQAGEVDAVYDMQSPELTEVLEEDGRLVIETGDTSGQILLALNNRVAPFDDVRVRRAVMYAVDRRAVIDTAWGGFGVDTGGAPAPPTDPWFVESSRYPHDPAEARRLLREAGQEDLHVTFKVPTRPYAQQISEIVVSQLREVGITAEIRSVEFPAVWLDEVFGRHDYQMSVIVHAEARDLPVLFGNPDYYLGFDDEETRELLARADREAPGRQEDLMRAAVERIVDRAASDTLFIFPNIVVRHRELQGLPADRPTDELLLAGVGRQEGPT</sequence>
<accession>A0ABR9P0M8</accession>
<keyword evidence="4" id="KW-1185">Reference proteome</keyword>
<dbReference type="PROSITE" id="PS51257">
    <property type="entry name" value="PROKAR_LIPOPROTEIN"/>
    <property type="match status" value="1"/>
</dbReference>
<dbReference type="SUPFAM" id="SSF53850">
    <property type="entry name" value="Periplasmic binding protein-like II"/>
    <property type="match status" value="1"/>
</dbReference>
<dbReference type="InterPro" id="IPR000914">
    <property type="entry name" value="SBP_5_dom"/>
</dbReference>
<dbReference type="PANTHER" id="PTHR30290:SF38">
    <property type="entry name" value="D,D-DIPEPTIDE-BINDING PERIPLASMIC PROTEIN DDPA-RELATED"/>
    <property type="match status" value="1"/>
</dbReference>
<evidence type="ECO:0000313" key="4">
    <source>
        <dbReference type="Proteomes" id="UP000806528"/>
    </source>
</evidence>
<dbReference type="RefSeq" id="WP_193120040.1">
    <property type="nucleotide sequence ID" value="NZ_JADBGI010000001.1"/>
</dbReference>
<dbReference type="Pfam" id="PF00496">
    <property type="entry name" value="SBP_bac_5"/>
    <property type="match status" value="1"/>
</dbReference>
<dbReference type="InterPro" id="IPR039424">
    <property type="entry name" value="SBP_5"/>
</dbReference>
<keyword evidence="1" id="KW-0732">Signal</keyword>